<evidence type="ECO:0000313" key="2">
    <source>
        <dbReference type="Proteomes" id="UP000233837"/>
    </source>
</evidence>
<name>A0A2I0XIW1_9ASPA</name>
<dbReference type="AlphaFoldDB" id="A0A2I0XIW1"/>
<sequence length="85" mass="9555">MSTKPPIVFGFPLGRRPPSDFSPTFIRSSLDYCPLSEFHSTTERCWTFARPSSDHSASVELLYGCRRTSTRLLSGLCLTLQTIII</sequence>
<keyword evidence="2" id="KW-1185">Reference proteome</keyword>
<evidence type="ECO:0000313" key="1">
    <source>
        <dbReference type="EMBL" id="PKU87838.1"/>
    </source>
</evidence>
<organism evidence="1 2">
    <name type="scientific">Dendrobium catenatum</name>
    <dbReference type="NCBI Taxonomy" id="906689"/>
    <lineage>
        <taxon>Eukaryota</taxon>
        <taxon>Viridiplantae</taxon>
        <taxon>Streptophyta</taxon>
        <taxon>Embryophyta</taxon>
        <taxon>Tracheophyta</taxon>
        <taxon>Spermatophyta</taxon>
        <taxon>Magnoliopsida</taxon>
        <taxon>Liliopsida</taxon>
        <taxon>Asparagales</taxon>
        <taxon>Orchidaceae</taxon>
        <taxon>Epidendroideae</taxon>
        <taxon>Malaxideae</taxon>
        <taxon>Dendrobiinae</taxon>
        <taxon>Dendrobium</taxon>
    </lineage>
</organism>
<proteinExistence type="predicted"/>
<reference evidence="1 2" key="2">
    <citation type="journal article" date="2017" name="Nature">
        <title>The Apostasia genome and the evolution of orchids.</title>
        <authorList>
            <person name="Zhang G.Q."/>
            <person name="Liu K.W."/>
            <person name="Li Z."/>
            <person name="Lohaus R."/>
            <person name="Hsiao Y.Y."/>
            <person name="Niu S.C."/>
            <person name="Wang J.Y."/>
            <person name="Lin Y.C."/>
            <person name="Xu Q."/>
            <person name="Chen L.J."/>
            <person name="Yoshida K."/>
            <person name="Fujiwara S."/>
            <person name="Wang Z.W."/>
            <person name="Zhang Y.Q."/>
            <person name="Mitsuda N."/>
            <person name="Wang M."/>
            <person name="Liu G.H."/>
            <person name="Pecoraro L."/>
            <person name="Huang H.X."/>
            <person name="Xiao X.J."/>
            <person name="Lin M."/>
            <person name="Wu X.Y."/>
            <person name="Wu W.L."/>
            <person name="Chen Y.Y."/>
            <person name="Chang S.B."/>
            <person name="Sakamoto S."/>
            <person name="Ohme-Takagi M."/>
            <person name="Yagi M."/>
            <person name="Zeng S.J."/>
            <person name="Shen C.Y."/>
            <person name="Yeh C.M."/>
            <person name="Luo Y.B."/>
            <person name="Tsai W.C."/>
            <person name="Van de Peer Y."/>
            <person name="Liu Z.J."/>
        </authorList>
    </citation>
    <scope>NUCLEOTIDE SEQUENCE [LARGE SCALE GENOMIC DNA]</scope>
    <source>
        <tissue evidence="1">The whole plant</tissue>
    </source>
</reference>
<gene>
    <name evidence="1" type="ORF">MA16_Dca017610</name>
</gene>
<reference evidence="1 2" key="1">
    <citation type="journal article" date="2016" name="Sci. Rep.">
        <title>The Dendrobium catenatum Lindl. genome sequence provides insights into polysaccharide synthase, floral development and adaptive evolution.</title>
        <authorList>
            <person name="Zhang G.Q."/>
            <person name="Xu Q."/>
            <person name="Bian C."/>
            <person name="Tsai W.C."/>
            <person name="Yeh C.M."/>
            <person name="Liu K.W."/>
            <person name="Yoshida K."/>
            <person name="Zhang L.S."/>
            <person name="Chang S.B."/>
            <person name="Chen F."/>
            <person name="Shi Y."/>
            <person name="Su Y.Y."/>
            <person name="Zhang Y.Q."/>
            <person name="Chen L.J."/>
            <person name="Yin Y."/>
            <person name="Lin M."/>
            <person name="Huang H."/>
            <person name="Deng H."/>
            <person name="Wang Z.W."/>
            <person name="Zhu S.L."/>
            <person name="Zhao X."/>
            <person name="Deng C."/>
            <person name="Niu S.C."/>
            <person name="Huang J."/>
            <person name="Wang M."/>
            <person name="Liu G.H."/>
            <person name="Yang H.J."/>
            <person name="Xiao X.J."/>
            <person name="Hsiao Y.Y."/>
            <person name="Wu W.L."/>
            <person name="Chen Y.Y."/>
            <person name="Mitsuda N."/>
            <person name="Ohme-Takagi M."/>
            <person name="Luo Y.B."/>
            <person name="Van de Peer Y."/>
            <person name="Liu Z.J."/>
        </authorList>
    </citation>
    <scope>NUCLEOTIDE SEQUENCE [LARGE SCALE GENOMIC DNA]</scope>
    <source>
        <tissue evidence="1">The whole plant</tissue>
    </source>
</reference>
<protein>
    <submittedName>
        <fullName evidence="1">Uncharacterized protein</fullName>
    </submittedName>
</protein>
<dbReference type="EMBL" id="KZ501849">
    <property type="protein sequence ID" value="PKU87838.1"/>
    <property type="molecule type" value="Genomic_DNA"/>
</dbReference>
<accession>A0A2I0XIW1</accession>
<dbReference type="Proteomes" id="UP000233837">
    <property type="component" value="Unassembled WGS sequence"/>
</dbReference>